<keyword evidence="3" id="KW-1185">Reference proteome</keyword>
<organism evidence="2 3">
    <name type="scientific">Kitasatospora cystarginea</name>
    <dbReference type="NCBI Taxonomy" id="58350"/>
    <lineage>
        <taxon>Bacteria</taxon>
        <taxon>Bacillati</taxon>
        <taxon>Actinomycetota</taxon>
        <taxon>Actinomycetes</taxon>
        <taxon>Kitasatosporales</taxon>
        <taxon>Streptomycetaceae</taxon>
        <taxon>Kitasatospora</taxon>
    </lineage>
</organism>
<evidence type="ECO:0000313" key="2">
    <source>
        <dbReference type="EMBL" id="GAA2258286.1"/>
    </source>
</evidence>
<accession>A0ABN3EHC0</accession>
<evidence type="ECO:0000313" key="3">
    <source>
        <dbReference type="Proteomes" id="UP001500305"/>
    </source>
</evidence>
<feature type="region of interest" description="Disordered" evidence="1">
    <location>
        <begin position="72"/>
        <end position="96"/>
    </location>
</feature>
<evidence type="ECO:0008006" key="4">
    <source>
        <dbReference type="Google" id="ProtNLM"/>
    </source>
</evidence>
<protein>
    <recommendedName>
        <fullName evidence="4">LysR substrate-binding domain-containing protein</fullName>
    </recommendedName>
</protein>
<evidence type="ECO:0000256" key="1">
    <source>
        <dbReference type="SAM" id="MobiDB-lite"/>
    </source>
</evidence>
<name>A0ABN3EHC0_9ACTN</name>
<proteinExistence type="predicted"/>
<sequence>MRMVRAACAAARRFVPAPGRIELDRCWGLAVPSTAAGLAVLSAHGLPSGDAVLGALALGGWGIGLVPVHSNRRPLTGSQHRTGEPPEAEPAPPFDG</sequence>
<dbReference type="EMBL" id="BAAATR010000023">
    <property type="protein sequence ID" value="GAA2258286.1"/>
    <property type="molecule type" value="Genomic_DNA"/>
</dbReference>
<dbReference type="Proteomes" id="UP001500305">
    <property type="component" value="Unassembled WGS sequence"/>
</dbReference>
<gene>
    <name evidence="2" type="ORF">GCM10010430_47670</name>
</gene>
<comment type="caution">
    <text evidence="2">The sequence shown here is derived from an EMBL/GenBank/DDBJ whole genome shotgun (WGS) entry which is preliminary data.</text>
</comment>
<reference evidence="2 3" key="1">
    <citation type="journal article" date="2019" name="Int. J. Syst. Evol. Microbiol.">
        <title>The Global Catalogue of Microorganisms (GCM) 10K type strain sequencing project: providing services to taxonomists for standard genome sequencing and annotation.</title>
        <authorList>
            <consortium name="The Broad Institute Genomics Platform"/>
            <consortium name="The Broad Institute Genome Sequencing Center for Infectious Disease"/>
            <person name="Wu L."/>
            <person name="Ma J."/>
        </authorList>
    </citation>
    <scope>NUCLEOTIDE SEQUENCE [LARGE SCALE GENOMIC DNA]</scope>
    <source>
        <strain evidence="2 3">JCM 7356</strain>
    </source>
</reference>